<dbReference type="Proteomes" id="UP000033423">
    <property type="component" value="Unassembled WGS sequence"/>
</dbReference>
<gene>
    <name evidence="1" type="ORF">MBAV_001180</name>
</gene>
<proteinExistence type="predicted"/>
<name>A0A0F3GXK3_9BACT</name>
<protein>
    <submittedName>
        <fullName evidence="1">Uncharacterized protein</fullName>
    </submittedName>
</protein>
<organism evidence="1 2">
    <name type="scientific">Candidatus Magnetobacterium bavaricum</name>
    <dbReference type="NCBI Taxonomy" id="29290"/>
    <lineage>
        <taxon>Bacteria</taxon>
        <taxon>Pseudomonadati</taxon>
        <taxon>Nitrospirota</taxon>
        <taxon>Thermodesulfovibrionia</taxon>
        <taxon>Thermodesulfovibrionales</taxon>
        <taxon>Candidatus Magnetobacteriaceae</taxon>
        <taxon>Candidatus Magnetobacterium</taxon>
    </lineage>
</organism>
<accession>A0A0F3GXK3</accession>
<evidence type="ECO:0000313" key="2">
    <source>
        <dbReference type="Proteomes" id="UP000033423"/>
    </source>
</evidence>
<dbReference type="AlphaFoldDB" id="A0A0F3GXK3"/>
<dbReference type="EMBL" id="LACI01000524">
    <property type="protein sequence ID" value="KJU86626.1"/>
    <property type="molecule type" value="Genomic_DNA"/>
</dbReference>
<sequence length="89" mass="9557">MGVLPVAIRTIIVSPTALERPIITAENMPAAAAGNTTFTTVCHLLAPNAREADTRFEGTFDIASSAIVKIIGMTAKLMAYPTIRQLRWS</sequence>
<evidence type="ECO:0000313" key="1">
    <source>
        <dbReference type="EMBL" id="KJU86626.1"/>
    </source>
</evidence>
<reference evidence="1 2" key="1">
    <citation type="submission" date="2015-02" db="EMBL/GenBank/DDBJ databases">
        <title>Single-cell genomics of uncultivated deep-branching MTB reveals a conserved set of magnetosome genes.</title>
        <authorList>
            <person name="Kolinko S."/>
            <person name="Richter M."/>
            <person name="Glockner F.O."/>
            <person name="Brachmann A."/>
            <person name="Schuler D."/>
        </authorList>
    </citation>
    <scope>NUCLEOTIDE SEQUENCE [LARGE SCALE GENOMIC DNA]</scope>
    <source>
        <strain evidence="1">TM-1</strain>
    </source>
</reference>
<keyword evidence="2" id="KW-1185">Reference proteome</keyword>
<comment type="caution">
    <text evidence="1">The sequence shown here is derived from an EMBL/GenBank/DDBJ whole genome shotgun (WGS) entry which is preliminary data.</text>
</comment>